<dbReference type="Proteomes" id="UP000199322">
    <property type="component" value="Unassembled WGS sequence"/>
</dbReference>
<evidence type="ECO:0000259" key="2">
    <source>
        <dbReference type="PROSITE" id="PS50902"/>
    </source>
</evidence>
<evidence type="ECO:0000313" key="3">
    <source>
        <dbReference type="EMBL" id="SDC69283.1"/>
    </source>
</evidence>
<dbReference type="InterPro" id="IPR045761">
    <property type="entry name" value="ODP_dom"/>
</dbReference>
<reference evidence="3 5" key="1">
    <citation type="submission" date="2016-10" db="EMBL/GenBank/DDBJ databases">
        <authorList>
            <person name="de Groot N.N."/>
        </authorList>
    </citation>
    <scope>NUCLEOTIDE SEQUENCE [LARGE SCALE GENOMIC DNA]</scope>
    <source>
        <strain evidence="3 5">WG14</strain>
    </source>
</reference>
<name>A0A1G6NN03_9BACT</name>
<evidence type="ECO:0000313" key="5">
    <source>
        <dbReference type="Proteomes" id="UP000199322"/>
    </source>
</evidence>
<dbReference type="GO" id="GO:0016491">
    <property type="term" value="F:oxidoreductase activity"/>
    <property type="evidence" value="ECO:0007669"/>
    <property type="project" value="InterPro"/>
</dbReference>
<comment type="similarity">
    <text evidence="1">In the N-terminal section; belongs to the zinc metallo-hydrolase group 3 family.</text>
</comment>
<dbReference type="GO" id="GO:0010181">
    <property type="term" value="F:FMN binding"/>
    <property type="evidence" value="ECO:0007669"/>
    <property type="project" value="InterPro"/>
</dbReference>
<dbReference type="Pfam" id="PF19583">
    <property type="entry name" value="ODP"/>
    <property type="match status" value="1"/>
</dbReference>
<dbReference type="PANTHER" id="PTHR43717:SF1">
    <property type="entry name" value="ANAEROBIC NITRIC OXIDE REDUCTASE FLAVORUBREDOXIN"/>
    <property type="match status" value="1"/>
</dbReference>
<dbReference type="PANTHER" id="PTHR43717">
    <property type="entry name" value="ANAEROBIC NITRIC OXIDE REDUCTASE FLAVORUBREDOXIN"/>
    <property type="match status" value="1"/>
</dbReference>
<evidence type="ECO:0000313" key="4">
    <source>
        <dbReference type="EMBL" id="TGG87809.1"/>
    </source>
</evidence>
<dbReference type="InterPro" id="IPR029039">
    <property type="entry name" value="Flavoprotein-like_sf"/>
</dbReference>
<dbReference type="InterPro" id="IPR001279">
    <property type="entry name" value="Metallo-B-lactamas"/>
</dbReference>
<dbReference type="PROSITE" id="PS50902">
    <property type="entry name" value="FLAVODOXIN_LIKE"/>
    <property type="match status" value="1"/>
</dbReference>
<dbReference type="Gene3D" id="3.60.15.10">
    <property type="entry name" value="Ribonuclease Z/Hydroxyacylglutathione hydrolase-like"/>
    <property type="match status" value="1"/>
</dbReference>
<dbReference type="EMBL" id="FMYV01000006">
    <property type="protein sequence ID" value="SDC69283.1"/>
    <property type="molecule type" value="Genomic_DNA"/>
</dbReference>
<evidence type="ECO:0000256" key="1">
    <source>
        <dbReference type="ARBA" id="ARBA00007121"/>
    </source>
</evidence>
<proteinExistence type="inferred from homology"/>
<dbReference type="InterPro" id="IPR036866">
    <property type="entry name" value="RibonucZ/Hydroxyglut_hydro"/>
</dbReference>
<dbReference type="PIRSF" id="PIRSF005243">
    <property type="entry name" value="ROO"/>
    <property type="match status" value="1"/>
</dbReference>
<accession>A0A1G6NN03</accession>
<dbReference type="SMART" id="SM00849">
    <property type="entry name" value="Lactamase_B"/>
    <property type="match status" value="1"/>
</dbReference>
<dbReference type="GO" id="GO:0009055">
    <property type="term" value="F:electron transfer activity"/>
    <property type="evidence" value="ECO:0007669"/>
    <property type="project" value="InterPro"/>
</dbReference>
<dbReference type="AlphaFoldDB" id="A0A1G6NN03"/>
<dbReference type="GO" id="GO:0046872">
    <property type="term" value="F:metal ion binding"/>
    <property type="evidence" value="ECO:0007669"/>
    <property type="project" value="InterPro"/>
</dbReference>
<keyword evidence="5" id="KW-1185">Reference proteome</keyword>
<dbReference type="Proteomes" id="UP000297288">
    <property type="component" value="Unassembled WGS sequence"/>
</dbReference>
<dbReference type="InterPro" id="IPR016440">
    <property type="entry name" value="Rubredoxin-O_OxRdtase"/>
</dbReference>
<dbReference type="CDD" id="cd07709">
    <property type="entry name" value="flavodiiron_proteins_MBL-fold"/>
    <property type="match status" value="1"/>
</dbReference>
<dbReference type="InterPro" id="IPR008254">
    <property type="entry name" value="Flavodoxin/NO_synth"/>
</dbReference>
<gene>
    <name evidence="4" type="ORF">E4650_05550</name>
    <name evidence="3" type="ORF">SAMN04488588_1601</name>
</gene>
<dbReference type="EMBL" id="SRME01000003">
    <property type="protein sequence ID" value="TGG87809.1"/>
    <property type="molecule type" value="Genomic_DNA"/>
</dbReference>
<dbReference type="Pfam" id="PF00258">
    <property type="entry name" value="Flavodoxin_1"/>
    <property type="match status" value="1"/>
</dbReference>
<evidence type="ECO:0000313" key="6">
    <source>
        <dbReference type="Proteomes" id="UP000297288"/>
    </source>
</evidence>
<dbReference type="Gene3D" id="3.40.50.360">
    <property type="match status" value="1"/>
</dbReference>
<dbReference type="STRING" id="28234.SAMN04488588_1601"/>
<reference evidence="4 6" key="2">
    <citation type="submission" date="2019-04" db="EMBL/GenBank/DDBJ databases">
        <title>Draft genome sequence data and analysis of a Fermenting Bacterium, Geotoga petraea strain HO-Geo1, isolated from heavy-oil petroleum reservoir in Russia.</title>
        <authorList>
            <person name="Grouzdev D.S."/>
            <person name="Semenova E.M."/>
            <person name="Sokolova D.S."/>
            <person name="Tourova T.P."/>
            <person name="Poltaraus A.B."/>
            <person name="Nazina T.N."/>
        </authorList>
    </citation>
    <scope>NUCLEOTIDE SEQUENCE [LARGE SCALE GENOMIC DNA]</scope>
    <source>
        <strain evidence="4 6">HO-Geo1</strain>
    </source>
</reference>
<dbReference type="OrthoDB" id="9807946at2"/>
<feature type="domain" description="Flavodoxin-like" evidence="2">
    <location>
        <begin position="252"/>
        <end position="391"/>
    </location>
</feature>
<organism evidence="3 5">
    <name type="scientific">Geotoga petraea</name>
    <dbReference type="NCBI Taxonomy" id="28234"/>
    <lineage>
        <taxon>Bacteria</taxon>
        <taxon>Thermotogati</taxon>
        <taxon>Thermotogota</taxon>
        <taxon>Thermotogae</taxon>
        <taxon>Petrotogales</taxon>
        <taxon>Petrotogaceae</taxon>
        <taxon>Geotoga</taxon>
    </lineage>
</organism>
<dbReference type="SUPFAM" id="SSF52218">
    <property type="entry name" value="Flavoproteins"/>
    <property type="match status" value="1"/>
</dbReference>
<dbReference type="PROSITE" id="PS00201">
    <property type="entry name" value="FLAVODOXIN"/>
    <property type="match status" value="1"/>
</dbReference>
<sequence length="396" mass="45555">MNGFLNITDDVFYVGVNDRDTHLFENMWPLDKGVSYNSYIIRDEKNVLVDTVKVTKIREFLEKVRSLLDGQKIDYLVINHMEPDHSGSITEILEEYPDLKIVGNKKTFEFLENFYGVKDNLYEVKDGDELDIGNHKLKFVMTPMVHWPETMMTYETTEKILFSGDAFGGFGTLDGGVFDDEVNLEFYESEIRRYYSNIVGKYSMMVQRALKKLEGVEVKYVCATHGPVWRDNPSRIIDIYDKWSRYETEEGVVIIYGSMYGNTEHMADYLARKLSEEGIKNIKIMNVSKVHLSHLINEIWRFKGIILGSCTYNTGLFPPMEELAHWLEHTGIKNHVMGIFGTYGWSGGGVSTLEKYAEKMKMPLVGESVEAKLSANREDLKKLNELAKNMAKAVKE</sequence>
<dbReference type="InterPro" id="IPR001226">
    <property type="entry name" value="Flavodoxin_CS"/>
</dbReference>
<dbReference type="RefSeq" id="WP_091404580.1">
    <property type="nucleotide sequence ID" value="NZ_FMYV01000006.1"/>
</dbReference>
<protein>
    <submittedName>
        <fullName evidence="3">Flavorubredoxin</fullName>
    </submittedName>
    <submittedName>
        <fullName evidence="4">FprA family A-type flavoprotein</fullName>
    </submittedName>
</protein>
<dbReference type="SUPFAM" id="SSF56281">
    <property type="entry name" value="Metallo-hydrolase/oxidoreductase"/>
    <property type="match status" value="1"/>
</dbReference>